<dbReference type="CDD" id="cd06223">
    <property type="entry name" value="PRTases_typeI"/>
    <property type="match status" value="1"/>
</dbReference>
<sequence>MRFHDRREAGQALAVRLMERASGGDFPNPLVLALPRGGVPVAAQVARALGVPLDVLVVRKIGLPGRPETGIGAIVGEDPPLFDRRALDMLGLDEDRLIADVARERTELRRRALLYRGERPPPRVEDRTVILVDDGLATGATARAALRHLRRLRTARLILAVPVGAPETAAEMESEADEVVCPHRPPDFRAVGHWYEDFEQVSDDEVIEVLHEHDASPQRD</sequence>
<dbReference type="GO" id="GO:0016757">
    <property type="term" value="F:glycosyltransferase activity"/>
    <property type="evidence" value="ECO:0007669"/>
    <property type="project" value="UniProtKB-KW"/>
</dbReference>
<evidence type="ECO:0000259" key="1">
    <source>
        <dbReference type="Pfam" id="PF00156"/>
    </source>
</evidence>
<evidence type="ECO:0000313" key="3">
    <source>
        <dbReference type="Proteomes" id="UP001500034"/>
    </source>
</evidence>
<dbReference type="InterPro" id="IPR029057">
    <property type="entry name" value="PRTase-like"/>
</dbReference>
<comment type="caution">
    <text evidence="2">The sequence shown here is derived from an EMBL/GenBank/DDBJ whole genome shotgun (WGS) entry which is preliminary data.</text>
</comment>
<keyword evidence="2" id="KW-0808">Transferase</keyword>
<dbReference type="InterPro" id="IPR000836">
    <property type="entry name" value="PRTase_dom"/>
</dbReference>
<dbReference type="SUPFAM" id="SSF53271">
    <property type="entry name" value="PRTase-like"/>
    <property type="match status" value="1"/>
</dbReference>
<feature type="domain" description="Phosphoribosyltransferase" evidence="1">
    <location>
        <begin position="22"/>
        <end position="182"/>
    </location>
</feature>
<organism evidence="2 3">
    <name type="scientific">Streptomyces marokkonensis</name>
    <dbReference type="NCBI Taxonomy" id="324855"/>
    <lineage>
        <taxon>Bacteria</taxon>
        <taxon>Bacillati</taxon>
        <taxon>Actinomycetota</taxon>
        <taxon>Actinomycetes</taxon>
        <taxon>Kitasatosporales</taxon>
        <taxon>Streptomycetaceae</taxon>
        <taxon>Streptomyces</taxon>
    </lineage>
</organism>
<evidence type="ECO:0000313" key="2">
    <source>
        <dbReference type="EMBL" id="GAA3976941.1"/>
    </source>
</evidence>
<name>A0ABP7Q5N9_9ACTN</name>
<dbReference type="RefSeq" id="WP_345592469.1">
    <property type="nucleotide sequence ID" value="NZ_BAABCQ010000046.1"/>
</dbReference>
<keyword evidence="2" id="KW-0328">Glycosyltransferase</keyword>
<dbReference type="EMBL" id="BAABCQ010000046">
    <property type="protein sequence ID" value="GAA3976941.1"/>
    <property type="molecule type" value="Genomic_DNA"/>
</dbReference>
<dbReference type="Proteomes" id="UP001500034">
    <property type="component" value="Unassembled WGS sequence"/>
</dbReference>
<reference evidence="3" key="1">
    <citation type="journal article" date="2019" name="Int. J. Syst. Evol. Microbiol.">
        <title>The Global Catalogue of Microorganisms (GCM) 10K type strain sequencing project: providing services to taxonomists for standard genome sequencing and annotation.</title>
        <authorList>
            <consortium name="The Broad Institute Genomics Platform"/>
            <consortium name="The Broad Institute Genome Sequencing Center for Infectious Disease"/>
            <person name="Wu L."/>
            <person name="Ma J."/>
        </authorList>
    </citation>
    <scope>NUCLEOTIDE SEQUENCE [LARGE SCALE GENOMIC DNA]</scope>
    <source>
        <strain evidence="3">JCM 17027</strain>
    </source>
</reference>
<keyword evidence="3" id="KW-1185">Reference proteome</keyword>
<proteinExistence type="predicted"/>
<accession>A0ABP7Q5N9</accession>
<dbReference type="Gene3D" id="3.30.1310.20">
    <property type="entry name" value="PRTase-like"/>
    <property type="match status" value="1"/>
</dbReference>
<gene>
    <name evidence="2" type="ORF">GCM10022384_28620</name>
</gene>
<dbReference type="Gene3D" id="3.40.50.2020">
    <property type="match status" value="1"/>
</dbReference>
<dbReference type="Pfam" id="PF00156">
    <property type="entry name" value="Pribosyltran"/>
    <property type="match status" value="1"/>
</dbReference>
<protein>
    <submittedName>
        <fullName evidence="2">Phosphoribosyltransferase</fullName>
    </submittedName>
</protein>